<accession>A0AAV3YTV6</accession>
<evidence type="ECO:0000313" key="2">
    <source>
        <dbReference type="EMBL" id="GFN85672.1"/>
    </source>
</evidence>
<dbReference type="EMBL" id="BLXT01001440">
    <property type="protein sequence ID" value="GFN85672.1"/>
    <property type="molecule type" value="Genomic_DNA"/>
</dbReference>
<feature type="compositionally biased region" description="Polar residues" evidence="1">
    <location>
        <begin position="175"/>
        <end position="193"/>
    </location>
</feature>
<dbReference type="InterPro" id="IPR051888">
    <property type="entry name" value="UPF0148_domain"/>
</dbReference>
<sequence>MDDDWKPPTEEEIKLIEARRARSDQISKLMSGYLLKGYRMLGSECSTCGTILLQDRSSVKHCVACEELECDTEKDDPAMRPPGAPSQIVKDEPRVINSNQTISAACSPRVVQSSPRVAAHSLRAKGPTIDSDQQRVGAGDDGVGAEYLSMSSIDVHCWPANSVDLAGARSDHVASNKTNHGKTGQHSMPSGSACSDPAVMQPVCIQKDLSSSNDITSCISVLQTKICWASQILEQNNNVESSTELCKLIKAAAEAIVAVRKASL</sequence>
<dbReference type="Proteomes" id="UP000735302">
    <property type="component" value="Unassembled WGS sequence"/>
</dbReference>
<keyword evidence="3" id="KW-1185">Reference proteome</keyword>
<protein>
    <submittedName>
        <fullName evidence="2">Sjoegren syndrome/scleroderma autoantigen 1</fullName>
    </submittedName>
</protein>
<organism evidence="2 3">
    <name type="scientific">Plakobranchus ocellatus</name>
    <dbReference type="NCBI Taxonomy" id="259542"/>
    <lineage>
        <taxon>Eukaryota</taxon>
        <taxon>Metazoa</taxon>
        <taxon>Spiralia</taxon>
        <taxon>Lophotrochozoa</taxon>
        <taxon>Mollusca</taxon>
        <taxon>Gastropoda</taxon>
        <taxon>Heterobranchia</taxon>
        <taxon>Euthyneura</taxon>
        <taxon>Panpulmonata</taxon>
        <taxon>Sacoglossa</taxon>
        <taxon>Placobranchoidea</taxon>
        <taxon>Plakobranchidae</taxon>
        <taxon>Plakobranchus</taxon>
    </lineage>
</organism>
<dbReference type="PANTHER" id="PTHR16537:SF1">
    <property type="entry name" value="PROTEIN ZNRD2"/>
    <property type="match status" value="1"/>
</dbReference>
<reference evidence="2 3" key="1">
    <citation type="journal article" date="2021" name="Elife">
        <title>Chloroplast acquisition without the gene transfer in kleptoplastic sea slugs, Plakobranchus ocellatus.</title>
        <authorList>
            <person name="Maeda T."/>
            <person name="Takahashi S."/>
            <person name="Yoshida T."/>
            <person name="Shimamura S."/>
            <person name="Takaki Y."/>
            <person name="Nagai Y."/>
            <person name="Toyoda A."/>
            <person name="Suzuki Y."/>
            <person name="Arimoto A."/>
            <person name="Ishii H."/>
            <person name="Satoh N."/>
            <person name="Nishiyama T."/>
            <person name="Hasebe M."/>
            <person name="Maruyama T."/>
            <person name="Minagawa J."/>
            <person name="Obokata J."/>
            <person name="Shigenobu S."/>
        </authorList>
    </citation>
    <scope>NUCLEOTIDE SEQUENCE [LARGE SCALE GENOMIC DNA]</scope>
</reference>
<dbReference type="AlphaFoldDB" id="A0AAV3YTV6"/>
<name>A0AAV3YTV6_9GAST</name>
<evidence type="ECO:0000313" key="3">
    <source>
        <dbReference type="Proteomes" id="UP000735302"/>
    </source>
</evidence>
<proteinExistence type="predicted"/>
<dbReference type="Pfam" id="PF06677">
    <property type="entry name" value="Auto_anti-p27"/>
    <property type="match status" value="1"/>
</dbReference>
<dbReference type="PANTHER" id="PTHR16537">
    <property type="entry name" value="SJOEGREN SYNDROME/SCLERODERMA AUTOANTIGEN 1"/>
    <property type="match status" value="1"/>
</dbReference>
<gene>
    <name evidence="2" type="ORF">PoB_001217800</name>
</gene>
<comment type="caution">
    <text evidence="2">The sequence shown here is derived from an EMBL/GenBank/DDBJ whole genome shotgun (WGS) entry which is preliminary data.</text>
</comment>
<evidence type="ECO:0000256" key="1">
    <source>
        <dbReference type="SAM" id="MobiDB-lite"/>
    </source>
</evidence>
<feature type="region of interest" description="Disordered" evidence="1">
    <location>
        <begin position="173"/>
        <end position="194"/>
    </location>
</feature>
<dbReference type="InterPro" id="IPR009563">
    <property type="entry name" value="SSSCA1"/>
</dbReference>